<dbReference type="AlphaFoldDB" id="A0A5M4B4X3"/>
<protein>
    <recommendedName>
        <fullName evidence="1">SEFIR domain-containing protein</fullName>
    </recommendedName>
</protein>
<dbReference type="InterPro" id="IPR035897">
    <property type="entry name" value="Toll_tir_struct_dom_sf"/>
</dbReference>
<dbReference type="Proteomes" id="UP000391834">
    <property type="component" value="Unassembled WGS sequence"/>
</dbReference>
<dbReference type="SUPFAM" id="SSF52200">
    <property type="entry name" value="Toll/Interleukin receptor TIR domain"/>
    <property type="match status" value="1"/>
</dbReference>
<sequence>MRVFFSYSHDNDNHKNWVLNLANDLKARGFEPILDQTHLKPGKDILHFAESAVESSTYVLMICTPNYALKANNRTFGVGWEVSMITSELFNGADGKFIAILKDGEPEISIPKFMKTKLYIDVRGSKFTTAWNDLCNHMRNNGDSDQIGNLLFEALFKYDKNRIYDQPRLQELKRFTQFIETGKNSDNRWYVLRKDPIKGDLATILFKE</sequence>
<dbReference type="RefSeq" id="WP_025865883.1">
    <property type="nucleotide sequence ID" value="NZ_BLAX01000001.1"/>
</dbReference>
<dbReference type="InterPro" id="IPR013568">
    <property type="entry name" value="SEFIR_dom"/>
</dbReference>
<dbReference type="PROSITE" id="PS51534">
    <property type="entry name" value="SEFIR"/>
    <property type="match status" value="1"/>
</dbReference>
<gene>
    <name evidence="2" type="ORF">PbJCM13498_40470</name>
</gene>
<evidence type="ECO:0000313" key="3">
    <source>
        <dbReference type="Proteomes" id="UP000391834"/>
    </source>
</evidence>
<evidence type="ECO:0000313" key="2">
    <source>
        <dbReference type="EMBL" id="GET35184.1"/>
    </source>
</evidence>
<evidence type="ECO:0000259" key="1">
    <source>
        <dbReference type="PROSITE" id="PS51534"/>
    </source>
</evidence>
<dbReference type="Pfam" id="PF13676">
    <property type="entry name" value="TIR_2"/>
    <property type="match status" value="1"/>
</dbReference>
<dbReference type="EMBL" id="BLAX01000001">
    <property type="protein sequence ID" value="GET35184.1"/>
    <property type="molecule type" value="Genomic_DNA"/>
</dbReference>
<feature type="domain" description="SEFIR" evidence="1">
    <location>
        <begin position="1"/>
        <end position="131"/>
    </location>
</feature>
<dbReference type="GO" id="GO:0007165">
    <property type="term" value="P:signal transduction"/>
    <property type="evidence" value="ECO:0007669"/>
    <property type="project" value="InterPro"/>
</dbReference>
<dbReference type="InterPro" id="IPR000157">
    <property type="entry name" value="TIR_dom"/>
</dbReference>
<dbReference type="OrthoDB" id="5149141at2"/>
<reference evidence="2 3" key="1">
    <citation type="submission" date="2019-10" db="EMBL/GenBank/DDBJ databases">
        <title>Prolixibacter strains distinguished by the presence of nitrate reductase genes were adept at nitrate-dependent anaerobic corrosion of metallic iron and carbon steel.</title>
        <authorList>
            <person name="Iino T."/>
            <person name="Shono N."/>
            <person name="Ito K."/>
            <person name="Nakamura R."/>
            <person name="Sueoka K."/>
            <person name="Harayama S."/>
            <person name="Ohkuma M."/>
        </authorList>
    </citation>
    <scope>NUCLEOTIDE SEQUENCE [LARGE SCALE GENOMIC DNA]</scope>
    <source>
        <strain evidence="2 3">JCM 13498</strain>
    </source>
</reference>
<proteinExistence type="predicted"/>
<keyword evidence="3" id="KW-1185">Reference proteome</keyword>
<name>A0A5M4B4X3_9BACT</name>
<organism evidence="2 3">
    <name type="scientific">Prolixibacter bellariivorans</name>
    <dbReference type="NCBI Taxonomy" id="314319"/>
    <lineage>
        <taxon>Bacteria</taxon>
        <taxon>Pseudomonadati</taxon>
        <taxon>Bacteroidota</taxon>
        <taxon>Bacteroidia</taxon>
        <taxon>Marinilabiliales</taxon>
        <taxon>Prolixibacteraceae</taxon>
        <taxon>Prolixibacter</taxon>
    </lineage>
</organism>
<dbReference type="Gene3D" id="3.40.50.10140">
    <property type="entry name" value="Toll/interleukin-1 receptor homology (TIR) domain"/>
    <property type="match status" value="1"/>
</dbReference>
<accession>A0A5M4B4X3</accession>
<comment type="caution">
    <text evidence="2">The sequence shown here is derived from an EMBL/GenBank/DDBJ whole genome shotgun (WGS) entry which is preliminary data.</text>
</comment>